<dbReference type="PANTHER" id="PTHR45749">
    <property type="match status" value="1"/>
</dbReference>
<dbReference type="Pfam" id="PF14291">
    <property type="entry name" value="DUF4371"/>
    <property type="match status" value="1"/>
</dbReference>
<evidence type="ECO:0000313" key="3">
    <source>
        <dbReference type="Proteomes" id="UP001353858"/>
    </source>
</evidence>
<name>A0AAN7PTK5_9COLE</name>
<dbReference type="Proteomes" id="UP001353858">
    <property type="component" value="Unassembled WGS sequence"/>
</dbReference>
<feature type="domain" description="DUF4371" evidence="1">
    <location>
        <begin position="37"/>
        <end position="169"/>
    </location>
</feature>
<sequence length="230" mass="25822">MPRINTANCASSKAHLTAKLGFNLLGKQDIRQQLNSAYRMSIEKHNEEVKNNRYVLSKIINCVKFCGAFELALRGHDEGKHSLNPGVFKGLINFSAELDLALREHLQQATVFKGTSKDIQNDLLSCMLCVCQAHIKKEISASKFVSIISDETSDISNTYQMVAVFLQVESILNSRSLSLLSNDPNDLSPLTHLHFLIGKINRSLPDEDATSLKINRLSMYQHIQQIKQHT</sequence>
<protein>
    <recommendedName>
        <fullName evidence="1">DUF4371 domain-containing protein</fullName>
    </recommendedName>
</protein>
<evidence type="ECO:0000259" key="1">
    <source>
        <dbReference type="Pfam" id="PF14291"/>
    </source>
</evidence>
<dbReference type="AlphaFoldDB" id="A0AAN7PTK5"/>
<evidence type="ECO:0000313" key="2">
    <source>
        <dbReference type="EMBL" id="KAK4875482.1"/>
    </source>
</evidence>
<keyword evidence="3" id="KW-1185">Reference proteome</keyword>
<accession>A0AAN7PTK5</accession>
<dbReference type="EMBL" id="JARPUR010000005">
    <property type="protein sequence ID" value="KAK4875482.1"/>
    <property type="molecule type" value="Genomic_DNA"/>
</dbReference>
<comment type="caution">
    <text evidence="2">The sequence shown here is derived from an EMBL/GenBank/DDBJ whole genome shotgun (WGS) entry which is preliminary data.</text>
</comment>
<organism evidence="2 3">
    <name type="scientific">Aquatica leii</name>
    <dbReference type="NCBI Taxonomy" id="1421715"/>
    <lineage>
        <taxon>Eukaryota</taxon>
        <taxon>Metazoa</taxon>
        <taxon>Ecdysozoa</taxon>
        <taxon>Arthropoda</taxon>
        <taxon>Hexapoda</taxon>
        <taxon>Insecta</taxon>
        <taxon>Pterygota</taxon>
        <taxon>Neoptera</taxon>
        <taxon>Endopterygota</taxon>
        <taxon>Coleoptera</taxon>
        <taxon>Polyphaga</taxon>
        <taxon>Elateriformia</taxon>
        <taxon>Elateroidea</taxon>
        <taxon>Lampyridae</taxon>
        <taxon>Luciolinae</taxon>
        <taxon>Aquatica</taxon>
    </lineage>
</organism>
<gene>
    <name evidence="2" type="ORF">RN001_011904</name>
</gene>
<proteinExistence type="predicted"/>
<reference evidence="3" key="1">
    <citation type="submission" date="2023-01" db="EMBL/GenBank/DDBJ databases">
        <title>Key to firefly adult light organ development and bioluminescence: homeobox transcription factors regulate luciferase expression and transportation to peroxisome.</title>
        <authorList>
            <person name="Fu X."/>
        </authorList>
    </citation>
    <scope>NUCLEOTIDE SEQUENCE [LARGE SCALE GENOMIC DNA]</scope>
</reference>
<dbReference type="PANTHER" id="PTHR45749:SF28">
    <property type="entry name" value="ZINC FINGER MYM-TYPE PROTEIN 1-LIKE-RELATED"/>
    <property type="match status" value="1"/>
</dbReference>
<dbReference type="InterPro" id="IPR025398">
    <property type="entry name" value="DUF4371"/>
</dbReference>